<feature type="region of interest" description="Disordered" evidence="1">
    <location>
        <begin position="1"/>
        <end position="555"/>
    </location>
</feature>
<feature type="compositionally biased region" description="Polar residues" evidence="1">
    <location>
        <begin position="1004"/>
        <end position="1017"/>
    </location>
</feature>
<dbReference type="Proteomes" id="UP000241890">
    <property type="component" value="Unassembled WGS sequence"/>
</dbReference>
<feature type="compositionally biased region" description="Basic and acidic residues" evidence="1">
    <location>
        <begin position="278"/>
        <end position="290"/>
    </location>
</feature>
<dbReference type="InterPro" id="IPR000387">
    <property type="entry name" value="Tyr_Pase_dom"/>
</dbReference>
<dbReference type="EMBL" id="BEYU01000016">
    <property type="protein sequence ID" value="GBG25920.1"/>
    <property type="molecule type" value="Genomic_DNA"/>
</dbReference>
<feature type="compositionally biased region" description="Low complexity" evidence="1">
    <location>
        <begin position="394"/>
        <end position="405"/>
    </location>
</feature>
<feature type="compositionally biased region" description="Basic and acidic residues" evidence="1">
    <location>
        <begin position="491"/>
        <end position="501"/>
    </location>
</feature>
<feature type="compositionally biased region" description="Acidic residues" evidence="1">
    <location>
        <begin position="338"/>
        <end position="354"/>
    </location>
</feature>
<sequence length="1137" mass="122111">MRILPGAAAAGAAQQGAAAPRDEEEAKDSDGDANVQREERRSKNRNDPRSMERSGSKNTASPKADNDDDLQDQDQSANGQAKGKSKAKTTEGDNDEEGEEEEDDDDNDDDDDDDDNEDDGEDKTRRRRSKRARKNRMDLSKVLNEEDNAMESDSDDGGGGAASSDEDNIDGGRRTRSSARTRRRRSRHSSNDAGDEDDDEEVAAAAAAKKKRTRRRRYDDDDDDDDDIVNGDNEDNDEDAETGGAEEEEEEEEDDDDEDYQEDDDKKSGIRRRRRSSRSSELRTKGREDPLSAARRMKAEKRWKVREDTRAGKRGSTRRGKSAEEADEDFSANNVSSEESEDAGAEGLVDEEVNGSDSAGSSAEASSATKSRSKAPGRARAMSLDSTGREARLAGASPSGSTSSSRAEPRKRGRPAMSATAFARQALKRRRPDPKDLKRRVAEAANRRPSANHLKPISSTSSSTSSISTTLSRPSTAGSRAGSNLGAPADDLIKLGSDQRSKSHGASGVGSRGEHASSKATLDRRMSGSSESSRAAGSLQRQQQDQPSVTPLKANSLDAGQLATLKAKLKGSTPNAGAVRARPGSLFRAIGQRSGASASPTPTSELTPEQRKTREAVAMALALKKKKQAPGVDTGSNGSAPGSKNASPIVKAAAASIKPPSLSSSDMGRGKSPVHAQKRPLVSSKTGSAGMAKLSSMADASAGTTKTEGVGASLNAGASSSTAAAGSIAPSSAKKQKRPKLRKHIKKPGGIDLSPPADTRTHWNASEVIKGFLYVGAGWDQNQRCLVNRKADPVELKASRLSWCRDHNMCYALNMAGSPMQRELRGISYVLPETRSVRIDVNDLDTWDEKTMRAGFDRGAEFIEEAWKAHSVAKERCLLASNSQVRIVPPTIFVHCVAGVNRSPMCVVWWLCKYHGVRIRDAWELVRRRRDQGAHWTDVTLGGPSPPEGYVPSEEDLERAATRKFQHRYDVVSKKLVLDFVPLEPPPEDAKDRSANPESDATKDTAQANSKSESTSDAEPVKKEQGDEAAKNGEATKNESNADASKDAATSGDAPAEKLEPSESRVAAPAAPSGIMSAAVAKAASESGNPDEPAVVLPPSVKYPKALWFINAEKHLSQFFKRSVEPEQLVAPLPNQQ</sequence>
<evidence type="ECO:0000313" key="4">
    <source>
        <dbReference type="Proteomes" id="UP000241890"/>
    </source>
</evidence>
<dbReference type="AlphaFoldDB" id="A0A2R5G4K6"/>
<dbReference type="InParanoid" id="A0A2R5G4K6"/>
<feature type="region of interest" description="Disordered" evidence="1">
    <location>
        <begin position="983"/>
        <end position="1095"/>
    </location>
</feature>
<feature type="compositionally biased region" description="Low complexity" evidence="1">
    <location>
        <begin position="356"/>
        <end position="370"/>
    </location>
</feature>
<protein>
    <submittedName>
        <fullName evidence="3">Dual specificity protein phosphatase 1B</fullName>
    </submittedName>
</protein>
<dbReference type="InterPro" id="IPR016130">
    <property type="entry name" value="Tyr_Pase_AS"/>
</dbReference>
<organism evidence="3 4">
    <name type="scientific">Hondaea fermentalgiana</name>
    <dbReference type="NCBI Taxonomy" id="2315210"/>
    <lineage>
        <taxon>Eukaryota</taxon>
        <taxon>Sar</taxon>
        <taxon>Stramenopiles</taxon>
        <taxon>Bigyra</taxon>
        <taxon>Labyrinthulomycetes</taxon>
        <taxon>Thraustochytrida</taxon>
        <taxon>Thraustochytriidae</taxon>
        <taxon>Hondaea</taxon>
    </lineage>
</organism>
<feature type="compositionally biased region" description="Basic and acidic residues" evidence="1">
    <location>
        <begin position="512"/>
        <end position="526"/>
    </location>
</feature>
<accession>A0A2R5G4K6</accession>
<feature type="domain" description="Tyrosine specific protein phosphatases" evidence="2">
    <location>
        <begin position="889"/>
        <end position="930"/>
    </location>
</feature>
<dbReference type="SUPFAM" id="SSF52799">
    <property type="entry name" value="(Phosphotyrosine protein) phosphatases II"/>
    <property type="match status" value="1"/>
</dbReference>
<dbReference type="Gene3D" id="3.90.190.10">
    <property type="entry name" value="Protein tyrosine phosphatase superfamily"/>
    <property type="match status" value="1"/>
</dbReference>
<feature type="compositionally biased region" description="Polar residues" evidence="1">
    <location>
        <begin position="634"/>
        <end position="646"/>
    </location>
</feature>
<feature type="compositionally biased region" description="Low complexity" evidence="1">
    <location>
        <begin position="527"/>
        <end position="538"/>
    </location>
</feature>
<comment type="caution">
    <text evidence="3">The sequence shown here is derived from an EMBL/GenBank/DDBJ whole genome shotgun (WGS) entry which is preliminary data.</text>
</comment>
<dbReference type="InterPro" id="IPR029021">
    <property type="entry name" value="Prot-tyrosine_phosphatase-like"/>
</dbReference>
<feature type="region of interest" description="Disordered" evidence="1">
    <location>
        <begin position="568"/>
        <end position="690"/>
    </location>
</feature>
<feature type="compositionally biased region" description="Polar residues" evidence="1">
    <location>
        <begin position="539"/>
        <end position="549"/>
    </location>
</feature>
<feature type="region of interest" description="Disordered" evidence="1">
    <location>
        <begin position="720"/>
        <end position="758"/>
    </location>
</feature>
<dbReference type="InterPro" id="IPR000340">
    <property type="entry name" value="Dual-sp_phosphatase_cat-dom"/>
</dbReference>
<feature type="compositionally biased region" description="Basic residues" evidence="1">
    <location>
        <begin position="174"/>
        <end position="188"/>
    </location>
</feature>
<feature type="compositionally biased region" description="Basic and acidic residues" evidence="1">
    <location>
        <begin position="1019"/>
        <end position="1037"/>
    </location>
</feature>
<feature type="compositionally biased region" description="Acidic residues" evidence="1">
    <location>
        <begin position="92"/>
        <end position="121"/>
    </location>
</feature>
<feature type="compositionally biased region" description="Acidic residues" evidence="1">
    <location>
        <begin position="145"/>
        <end position="156"/>
    </location>
</feature>
<name>A0A2R5G4K6_9STRA</name>
<dbReference type="PROSITE" id="PS50056">
    <property type="entry name" value="TYR_PHOSPHATASE_2"/>
    <property type="match status" value="1"/>
</dbReference>
<feature type="compositionally biased region" description="Basic and acidic residues" evidence="1">
    <location>
        <begin position="433"/>
        <end position="446"/>
    </location>
</feature>
<evidence type="ECO:0000259" key="2">
    <source>
        <dbReference type="PROSITE" id="PS50056"/>
    </source>
</evidence>
<feature type="compositionally biased region" description="Low complexity" evidence="1">
    <location>
        <begin position="1"/>
        <end position="19"/>
    </location>
</feature>
<evidence type="ECO:0000256" key="1">
    <source>
        <dbReference type="SAM" id="MobiDB-lite"/>
    </source>
</evidence>
<dbReference type="PROSITE" id="PS00383">
    <property type="entry name" value="TYR_PHOSPHATASE_1"/>
    <property type="match status" value="1"/>
</dbReference>
<proteinExistence type="predicted"/>
<dbReference type="CDD" id="cd14498">
    <property type="entry name" value="DSP"/>
    <property type="match status" value="1"/>
</dbReference>
<feature type="compositionally biased region" description="Acidic residues" evidence="1">
    <location>
        <begin position="220"/>
        <end position="263"/>
    </location>
</feature>
<feature type="compositionally biased region" description="Basic residues" evidence="1">
    <location>
        <begin position="125"/>
        <end position="134"/>
    </location>
</feature>
<feature type="compositionally biased region" description="Polar residues" evidence="1">
    <location>
        <begin position="594"/>
        <end position="607"/>
    </location>
</feature>
<reference evidence="3 4" key="1">
    <citation type="submission" date="2017-12" db="EMBL/GenBank/DDBJ databases">
        <title>Sequencing, de novo assembly and annotation of complete genome of a new Thraustochytrid species, strain FCC1311.</title>
        <authorList>
            <person name="Sedici K."/>
            <person name="Godart F."/>
            <person name="Aiese Cigliano R."/>
            <person name="Sanseverino W."/>
            <person name="Barakat M."/>
            <person name="Ortet P."/>
            <person name="Marechal E."/>
            <person name="Cagnac O."/>
            <person name="Amato A."/>
        </authorList>
    </citation>
    <scope>NUCLEOTIDE SEQUENCE [LARGE SCALE GENOMIC DNA]</scope>
</reference>
<keyword evidence="4" id="KW-1185">Reference proteome</keyword>
<feature type="compositionally biased region" description="Low complexity" evidence="1">
    <location>
        <begin position="720"/>
        <end position="733"/>
    </location>
</feature>
<feature type="compositionally biased region" description="Basic and acidic residues" evidence="1">
    <location>
        <begin position="988"/>
        <end position="1003"/>
    </location>
</feature>
<feature type="compositionally biased region" description="Low complexity" evidence="1">
    <location>
        <begin position="458"/>
        <end position="476"/>
    </location>
</feature>
<feature type="compositionally biased region" description="Basic and acidic residues" evidence="1">
    <location>
        <begin position="35"/>
        <end position="55"/>
    </location>
</feature>
<evidence type="ECO:0000313" key="3">
    <source>
        <dbReference type="EMBL" id="GBG25920.1"/>
    </source>
</evidence>
<gene>
    <name evidence="3" type="ORF">FCC1311_021392</name>
</gene>
<feature type="compositionally biased region" description="Acidic residues" evidence="1">
    <location>
        <begin position="193"/>
        <end position="202"/>
    </location>
</feature>
<dbReference type="Pfam" id="PF00782">
    <property type="entry name" value="DSPc"/>
    <property type="match status" value="1"/>
</dbReference>
<feature type="compositionally biased region" description="Basic residues" evidence="1">
    <location>
        <begin position="734"/>
        <end position="747"/>
    </location>
</feature>
<feature type="compositionally biased region" description="Basic and acidic residues" evidence="1">
    <location>
        <begin position="300"/>
        <end position="311"/>
    </location>
</feature>